<evidence type="ECO:0000256" key="2">
    <source>
        <dbReference type="ARBA" id="ARBA00006657"/>
    </source>
</evidence>
<dbReference type="PANTHER" id="PTHR30349:SF77">
    <property type="entry name" value="TYROSINE RECOMBINASE XERC"/>
    <property type="match status" value="1"/>
</dbReference>
<feature type="active site" evidence="10">
    <location>
        <position position="153"/>
    </location>
</feature>
<comment type="similarity">
    <text evidence="2 10">Belongs to the 'phage' integrase family. XerC subfamily.</text>
</comment>
<evidence type="ECO:0000256" key="4">
    <source>
        <dbReference type="ARBA" id="ARBA00022618"/>
    </source>
</evidence>
<reference evidence="14 15" key="1">
    <citation type="submission" date="2019-10" db="EMBL/GenBank/DDBJ databases">
        <title>Whole-genome sequence of the extremophile Heliorestis acidaminivorans DSM 24790.</title>
        <authorList>
            <person name="Kyndt J.A."/>
            <person name="Meyer T.E."/>
        </authorList>
    </citation>
    <scope>NUCLEOTIDE SEQUENCE [LARGE SCALE GENOMIC DNA]</scope>
    <source>
        <strain evidence="14 15">DSM 24790</strain>
    </source>
</reference>
<dbReference type="InterPro" id="IPR010998">
    <property type="entry name" value="Integrase_recombinase_N"/>
</dbReference>
<dbReference type="Proteomes" id="UP000468766">
    <property type="component" value="Unassembled WGS sequence"/>
</dbReference>
<dbReference type="Pfam" id="PF02899">
    <property type="entry name" value="Phage_int_SAM_1"/>
    <property type="match status" value="1"/>
</dbReference>
<keyword evidence="5 10" id="KW-0159">Chromosome partition</keyword>
<dbReference type="InterPro" id="IPR011010">
    <property type="entry name" value="DNA_brk_join_enz"/>
</dbReference>
<feature type="domain" description="Tyr recombinase" evidence="12">
    <location>
        <begin position="111"/>
        <end position="299"/>
    </location>
</feature>
<evidence type="ECO:0000259" key="12">
    <source>
        <dbReference type="PROSITE" id="PS51898"/>
    </source>
</evidence>
<dbReference type="Pfam" id="PF00589">
    <property type="entry name" value="Phage_integrase"/>
    <property type="match status" value="1"/>
</dbReference>
<evidence type="ECO:0000256" key="9">
    <source>
        <dbReference type="ARBA" id="ARBA00023306"/>
    </source>
</evidence>
<dbReference type="PANTHER" id="PTHR30349">
    <property type="entry name" value="PHAGE INTEGRASE-RELATED"/>
    <property type="match status" value="1"/>
</dbReference>
<proteinExistence type="inferred from homology"/>
<dbReference type="GO" id="GO:0051301">
    <property type="term" value="P:cell division"/>
    <property type="evidence" value="ECO:0007669"/>
    <property type="project" value="UniProtKB-UniRule"/>
</dbReference>
<dbReference type="Gene3D" id="1.10.150.130">
    <property type="match status" value="1"/>
</dbReference>
<dbReference type="RefSeq" id="WP_151617850.1">
    <property type="nucleotide sequence ID" value="NZ_WBXO01000001.1"/>
</dbReference>
<dbReference type="GO" id="GO:0003677">
    <property type="term" value="F:DNA binding"/>
    <property type="evidence" value="ECO:0007669"/>
    <property type="project" value="UniProtKB-UniRule"/>
</dbReference>
<keyword evidence="15" id="KW-1185">Reference proteome</keyword>
<evidence type="ECO:0000313" key="14">
    <source>
        <dbReference type="EMBL" id="KAB2954404.1"/>
    </source>
</evidence>
<evidence type="ECO:0000256" key="11">
    <source>
        <dbReference type="NCBIfam" id="TIGR02224"/>
    </source>
</evidence>
<feature type="active site" evidence="10">
    <location>
        <position position="177"/>
    </location>
</feature>
<feature type="active site" evidence="10">
    <location>
        <position position="251"/>
    </location>
</feature>
<feature type="active site" evidence="10">
    <location>
        <position position="254"/>
    </location>
</feature>
<dbReference type="InterPro" id="IPR004107">
    <property type="entry name" value="Integrase_SAM-like_N"/>
</dbReference>
<dbReference type="GO" id="GO:0009037">
    <property type="term" value="F:tyrosine-based site-specific recombinase activity"/>
    <property type="evidence" value="ECO:0007669"/>
    <property type="project" value="UniProtKB-UniRule"/>
</dbReference>
<dbReference type="PROSITE" id="PS51900">
    <property type="entry name" value="CB"/>
    <property type="match status" value="1"/>
</dbReference>
<dbReference type="PROSITE" id="PS51898">
    <property type="entry name" value="TYR_RECOMBINASE"/>
    <property type="match status" value="1"/>
</dbReference>
<sequence>MKKWYYWLDRYMNYIKAEKNFSDHTEKAYATDLNQLLEHLEECNGKVPELEQVTPEMIRLALNQLYQGQLERSTLARKIAAWRGFFRYLIREEVIEKSPLFRFKSPKLAKKMPKAITIEEIEKLLEFSKDQGNPYLSSRNGAIFELFYASGIRIRELCKIDLVHLDLNMKQLRVKGKGNKERLVPLGEEAQKALAAYMKESRPILAAKAKSSDCKALFLNHRGERLGARGIQNILHKIVKEANLDSSITPHVLRHTFATHMVDGGADIRLLQELLGHSKLSTTQIYTHLSTERLKKVYQKSHPRA</sequence>
<dbReference type="InterPro" id="IPR011931">
    <property type="entry name" value="Recomb_XerC"/>
</dbReference>
<evidence type="ECO:0000259" key="13">
    <source>
        <dbReference type="PROSITE" id="PS51900"/>
    </source>
</evidence>
<evidence type="ECO:0000256" key="5">
    <source>
        <dbReference type="ARBA" id="ARBA00022829"/>
    </source>
</evidence>
<evidence type="ECO:0000256" key="3">
    <source>
        <dbReference type="ARBA" id="ARBA00022490"/>
    </source>
</evidence>
<dbReference type="GO" id="GO:0007059">
    <property type="term" value="P:chromosome segregation"/>
    <property type="evidence" value="ECO:0007669"/>
    <property type="project" value="UniProtKB-UniRule"/>
</dbReference>
<comment type="function">
    <text evidence="10">Site-specific tyrosine recombinase, which acts by catalyzing the cutting and rejoining of the recombining DNA molecules. The XerC-XerD complex is essential to convert dimers of the bacterial chromosome into monomers to permit their segregation at cell division. It also contributes to the segregational stability of plasmids.</text>
</comment>
<keyword evidence="9 10" id="KW-0131">Cell cycle</keyword>
<accession>A0A6I0EVI3</accession>
<evidence type="ECO:0000256" key="1">
    <source>
        <dbReference type="ARBA" id="ARBA00004496"/>
    </source>
</evidence>
<evidence type="ECO:0000256" key="6">
    <source>
        <dbReference type="ARBA" id="ARBA00022908"/>
    </source>
</evidence>
<keyword evidence="3 10" id="KW-0963">Cytoplasm</keyword>
<dbReference type="InterPro" id="IPR023009">
    <property type="entry name" value="Tyrosine_recombinase_XerC/XerD"/>
</dbReference>
<gene>
    <name evidence="10 14" type="primary">xerC</name>
    <name evidence="14" type="ORF">F9B85_01590</name>
</gene>
<organism evidence="14 15">
    <name type="scientific">Heliorestis acidaminivorans</name>
    <dbReference type="NCBI Taxonomy" id="553427"/>
    <lineage>
        <taxon>Bacteria</taxon>
        <taxon>Bacillati</taxon>
        <taxon>Bacillota</taxon>
        <taxon>Clostridia</taxon>
        <taxon>Eubacteriales</taxon>
        <taxon>Heliobacteriaceae</taxon>
        <taxon>Heliorestis</taxon>
    </lineage>
</organism>
<protein>
    <recommendedName>
        <fullName evidence="10 11">Tyrosine recombinase XerC</fullName>
    </recommendedName>
</protein>
<dbReference type="NCBIfam" id="NF040815">
    <property type="entry name" value="recomb_XerA_Arch"/>
    <property type="match status" value="1"/>
</dbReference>
<dbReference type="GO" id="GO:0006313">
    <property type="term" value="P:DNA transposition"/>
    <property type="evidence" value="ECO:0007669"/>
    <property type="project" value="UniProtKB-UniRule"/>
</dbReference>
<dbReference type="SUPFAM" id="SSF56349">
    <property type="entry name" value="DNA breaking-rejoining enzymes"/>
    <property type="match status" value="1"/>
</dbReference>
<dbReference type="InterPro" id="IPR002104">
    <property type="entry name" value="Integrase_catalytic"/>
</dbReference>
<dbReference type="NCBIfam" id="TIGR02224">
    <property type="entry name" value="recomb_XerC"/>
    <property type="match status" value="1"/>
</dbReference>
<evidence type="ECO:0000313" key="15">
    <source>
        <dbReference type="Proteomes" id="UP000468766"/>
    </source>
</evidence>
<keyword evidence="8 10" id="KW-0233">DNA recombination</keyword>
<evidence type="ECO:0000256" key="8">
    <source>
        <dbReference type="ARBA" id="ARBA00023172"/>
    </source>
</evidence>
<keyword evidence="7 10" id="KW-0238">DNA-binding</keyword>
<dbReference type="InterPro" id="IPR013762">
    <property type="entry name" value="Integrase-like_cat_sf"/>
</dbReference>
<dbReference type="HAMAP" id="MF_01808">
    <property type="entry name" value="Recomb_XerC_XerD"/>
    <property type="match status" value="1"/>
</dbReference>
<dbReference type="InterPro" id="IPR050090">
    <property type="entry name" value="Tyrosine_recombinase_XerCD"/>
</dbReference>
<dbReference type="AlphaFoldDB" id="A0A6I0EVI3"/>
<feature type="domain" description="Core-binding (CB)" evidence="13">
    <location>
        <begin position="2"/>
        <end position="90"/>
    </location>
</feature>
<feature type="active site" evidence="10">
    <location>
        <position position="277"/>
    </location>
</feature>
<keyword evidence="4 10" id="KW-0132">Cell division</keyword>
<name>A0A6I0EVI3_9FIRM</name>
<dbReference type="InterPro" id="IPR044068">
    <property type="entry name" value="CB"/>
</dbReference>
<dbReference type="OrthoDB" id="9785687at2"/>
<comment type="subunit">
    <text evidence="10">Forms a cyclic heterotetrameric complex composed of two molecules of XerC and two molecules of XerD.</text>
</comment>
<evidence type="ECO:0000256" key="10">
    <source>
        <dbReference type="HAMAP-Rule" id="MF_01808"/>
    </source>
</evidence>
<dbReference type="CDD" id="cd00798">
    <property type="entry name" value="INT_XerDC_C"/>
    <property type="match status" value="1"/>
</dbReference>
<evidence type="ECO:0000256" key="7">
    <source>
        <dbReference type="ARBA" id="ARBA00023125"/>
    </source>
</evidence>
<dbReference type="Gene3D" id="1.10.443.10">
    <property type="entry name" value="Intergrase catalytic core"/>
    <property type="match status" value="1"/>
</dbReference>
<dbReference type="EMBL" id="WBXO01000001">
    <property type="protein sequence ID" value="KAB2954404.1"/>
    <property type="molecule type" value="Genomic_DNA"/>
</dbReference>
<comment type="subcellular location">
    <subcellularLocation>
        <location evidence="1 10">Cytoplasm</location>
    </subcellularLocation>
</comment>
<keyword evidence="6 10" id="KW-0229">DNA integration</keyword>
<dbReference type="NCBIfam" id="NF001399">
    <property type="entry name" value="PRK00283.1"/>
    <property type="match status" value="1"/>
</dbReference>
<dbReference type="GO" id="GO:0005737">
    <property type="term" value="C:cytoplasm"/>
    <property type="evidence" value="ECO:0007669"/>
    <property type="project" value="UniProtKB-SubCell"/>
</dbReference>
<comment type="caution">
    <text evidence="14">The sequence shown here is derived from an EMBL/GenBank/DDBJ whole genome shotgun (WGS) entry which is preliminary data.</text>
</comment>
<feature type="active site" description="O-(3'-phospho-DNA)-tyrosine intermediate" evidence="10">
    <location>
        <position position="286"/>
    </location>
</feature>